<reference evidence="1 2" key="1">
    <citation type="submission" date="2020-02" db="EMBL/GenBank/DDBJ databases">
        <title>Shewanella WXL01 sp. nov., a marine bacterium isolated from green algae in Luhuitou Fringing Reef (Northern South China Sea).</title>
        <authorList>
            <person name="Wang X."/>
        </authorList>
    </citation>
    <scope>NUCLEOTIDE SEQUENCE [LARGE SCALE GENOMIC DNA]</scope>
    <source>
        <strain evidence="1 2">MCCC 1A01895</strain>
    </source>
</reference>
<dbReference type="InterPro" id="IPR011009">
    <property type="entry name" value="Kinase-like_dom_sf"/>
</dbReference>
<proteinExistence type="predicted"/>
<comment type="caution">
    <text evidence="1">The sequence shown here is derived from an EMBL/GenBank/DDBJ whole genome shotgun (WGS) entry which is preliminary data.</text>
</comment>
<gene>
    <name evidence="1" type="ORF">G3R48_13705</name>
</gene>
<name>A0ABS5I5N9_9GAMM</name>
<evidence type="ECO:0000313" key="2">
    <source>
        <dbReference type="Proteomes" id="UP000811844"/>
    </source>
</evidence>
<keyword evidence="2" id="KW-1185">Reference proteome</keyword>
<evidence type="ECO:0008006" key="3">
    <source>
        <dbReference type="Google" id="ProtNLM"/>
    </source>
</evidence>
<dbReference type="EMBL" id="JAAIKR010000014">
    <property type="protein sequence ID" value="MBR9729029.1"/>
    <property type="molecule type" value="Genomic_DNA"/>
</dbReference>
<dbReference type="SUPFAM" id="SSF56112">
    <property type="entry name" value="Protein kinase-like (PK-like)"/>
    <property type="match status" value="1"/>
</dbReference>
<accession>A0ABS5I5N9</accession>
<evidence type="ECO:0000313" key="1">
    <source>
        <dbReference type="EMBL" id="MBR9729029.1"/>
    </source>
</evidence>
<sequence>MKAVVNGVYETNKMRVELSHFSVTKQFKKVGNSLARYHLEKKALQRLAHQKFFPEIIQLDDESNVIEMSRIPGQQPDSLSVEHVNTLRKMIDTMINKGVARHAIPIRDLLVDGDNIGMVDFERVTLRHLKYSPIWYVAEKVTYYHLYRLIQKYQPQALTPSEMKVLDMFNNARARLQPIRHFITAVKTAFKSN</sequence>
<dbReference type="RefSeq" id="WP_153665168.1">
    <property type="nucleotide sequence ID" value="NZ_JAAIKR010000014.1"/>
</dbReference>
<protein>
    <recommendedName>
        <fullName evidence="3">PhoP regulatory network protein YrbL</fullName>
    </recommendedName>
</protein>
<dbReference type="Proteomes" id="UP000811844">
    <property type="component" value="Unassembled WGS sequence"/>
</dbReference>
<organism evidence="1 2">
    <name type="scientific">Shewanella intestini</name>
    <dbReference type="NCBI Taxonomy" id="2017544"/>
    <lineage>
        <taxon>Bacteria</taxon>
        <taxon>Pseudomonadati</taxon>
        <taxon>Pseudomonadota</taxon>
        <taxon>Gammaproteobacteria</taxon>
        <taxon>Alteromonadales</taxon>
        <taxon>Shewanellaceae</taxon>
        <taxon>Shewanella</taxon>
    </lineage>
</organism>